<sequence>MTLSDVLVRRTRVSLTAENGGTEAAPEVAGSLAPLLGWSGDRADREVGGYRAEVERDRAALSSDWEGPKH</sequence>
<evidence type="ECO:0000313" key="3">
    <source>
        <dbReference type="Proteomes" id="UP000654947"/>
    </source>
</evidence>
<comment type="caution">
    <text evidence="2">The sequence shown here is derived from an EMBL/GenBank/DDBJ whole genome shotgun (WGS) entry which is preliminary data.</text>
</comment>
<reference evidence="2 3" key="1">
    <citation type="journal article" date="2014" name="Int. J. Syst. Evol. Microbiol.">
        <title>Complete genome sequence of Corynebacterium casei LMG S-19264T (=DSM 44701T), isolated from a smear-ripened cheese.</title>
        <authorList>
            <consortium name="US DOE Joint Genome Institute (JGI-PGF)"/>
            <person name="Walter F."/>
            <person name="Albersmeier A."/>
            <person name="Kalinowski J."/>
            <person name="Ruckert C."/>
        </authorList>
    </citation>
    <scope>NUCLEOTIDE SEQUENCE [LARGE SCALE GENOMIC DNA]</scope>
    <source>
        <strain evidence="2 3">KCTC 19473</strain>
    </source>
</reference>
<name>A0A918XAX6_9ACTN</name>
<keyword evidence="3" id="KW-1185">Reference proteome</keyword>
<dbReference type="InterPro" id="IPR031656">
    <property type="entry name" value="DAO_C"/>
</dbReference>
<dbReference type="Gene3D" id="1.10.8.870">
    <property type="entry name" value="Alpha-glycerophosphate oxidase, cap domain"/>
    <property type="match status" value="1"/>
</dbReference>
<dbReference type="Pfam" id="PF16901">
    <property type="entry name" value="DAO_C"/>
    <property type="match status" value="1"/>
</dbReference>
<protein>
    <recommendedName>
        <fullName evidence="1">Alpha-glycerophosphate oxidase C-terminal domain-containing protein</fullName>
    </recommendedName>
</protein>
<proteinExistence type="predicted"/>
<evidence type="ECO:0000259" key="1">
    <source>
        <dbReference type="Pfam" id="PF16901"/>
    </source>
</evidence>
<evidence type="ECO:0000313" key="2">
    <source>
        <dbReference type="EMBL" id="GHD22935.1"/>
    </source>
</evidence>
<dbReference type="Proteomes" id="UP000654947">
    <property type="component" value="Unassembled WGS sequence"/>
</dbReference>
<dbReference type="InterPro" id="IPR038299">
    <property type="entry name" value="DAO_C_sf"/>
</dbReference>
<accession>A0A918XAX6</accession>
<dbReference type="AlphaFoldDB" id="A0A918XAX6"/>
<gene>
    <name evidence="2" type="ORF">GCM10007147_17780</name>
</gene>
<dbReference type="EMBL" id="BMXL01000006">
    <property type="protein sequence ID" value="GHD22935.1"/>
    <property type="molecule type" value="Genomic_DNA"/>
</dbReference>
<dbReference type="RefSeq" id="WP_017576127.1">
    <property type="nucleotide sequence ID" value="NZ_BMXL01000006.1"/>
</dbReference>
<feature type="domain" description="Alpha-glycerophosphate oxidase C-terminal" evidence="1">
    <location>
        <begin position="2"/>
        <end position="42"/>
    </location>
</feature>
<organism evidence="2 3">
    <name type="scientific">Nocardiopsis kunsanensis</name>
    <dbReference type="NCBI Taxonomy" id="141693"/>
    <lineage>
        <taxon>Bacteria</taxon>
        <taxon>Bacillati</taxon>
        <taxon>Actinomycetota</taxon>
        <taxon>Actinomycetes</taxon>
        <taxon>Streptosporangiales</taxon>
        <taxon>Nocardiopsidaceae</taxon>
        <taxon>Nocardiopsis</taxon>
    </lineage>
</organism>